<dbReference type="InterPro" id="IPR001315">
    <property type="entry name" value="CARD"/>
</dbReference>
<dbReference type="GO" id="GO:0004197">
    <property type="term" value="F:cysteine-type endopeptidase activity"/>
    <property type="evidence" value="ECO:0007669"/>
    <property type="project" value="InterPro"/>
</dbReference>
<dbReference type="InterPro" id="IPR011600">
    <property type="entry name" value="Pept_C14_caspase"/>
</dbReference>
<feature type="domain" description="CARD" evidence="15">
    <location>
        <begin position="639"/>
        <end position="728"/>
    </location>
</feature>
<dbReference type="GO" id="GO:0043065">
    <property type="term" value="P:positive regulation of apoptotic process"/>
    <property type="evidence" value="ECO:0007669"/>
    <property type="project" value="UniProtKB-ARBA"/>
</dbReference>
<dbReference type="FunFam" id="3.30.70.1470:FF:000001">
    <property type="entry name" value="Putative caspase-2"/>
    <property type="match status" value="1"/>
</dbReference>
<evidence type="ECO:0000259" key="13">
    <source>
        <dbReference type="PROSITE" id="PS50207"/>
    </source>
</evidence>
<dbReference type="SUPFAM" id="SSF47986">
    <property type="entry name" value="DEATH domain"/>
    <property type="match status" value="1"/>
</dbReference>
<dbReference type="Gene3D" id="3.40.50.1460">
    <property type="match status" value="1"/>
</dbReference>
<dbReference type="Pfam" id="PF00656">
    <property type="entry name" value="Peptidase_C14"/>
    <property type="match status" value="1"/>
</dbReference>
<dbReference type="SMART" id="SM00115">
    <property type="entry name" value="CASc"/>
    <property type="match status" value="1"/>
</dbReference>
<dbReference type="PANTHER" id="PTHR31855">
    <property type="entry name" value="GUANINE NUCLEOTIDE EXCHANGE C9ORF72"/>
    <property type="match status" value="1"/>
</dbReference>
<evidence type="ECO:0000313" key="17">
    <source>
        <dbReference type="Proteomes" id="UP001178461"/>
    </source>
</evidence>
<dbReference type="Gene3D" id="1.10.533.10">
    <property type="entry name" value="Death Domain, Fas"/>
    <property type="match status" value="1"/>
</dbReference>
<evidence type="ECO:0000256" key="6">
    <source>
        <dbReference type="ARBA" id="ARBA00023145"/>
    </source>
</evidence>
<accession>A0AA35LI64</accession>
<keyword evidence="6" id="KW-0865">Zymogen</keyword>
<evidence type="ECO:0000256" key="5">
    <source>
        <dbReference type="ARBA" id="ARBA00022807"/>
    </source>
</evidence>
<protein>
    <recommendedName>
        <fullName evidence="9">Caspase-2</fullName>
        <ecNumber evidence="8">3.4.22.55</ecNumber>
    </recommendedName>
    <alternativeName>
        <fullName evidence="10">Protease ICH-1</fullName>
    </alternativeName>
</protein>
<reference evidence="16" key="1">
    <citation type="submission" date="2022-12" db="EMBL/GenBank/DDBJ databases">
        <authorList>
            <person name="Alioto T."/>
            <person name="Alioto T."/>
            <person name="Gomez Garrido J."/>
        </authorList>
    </citation>
    <scope>NUCLEOTIDE SEQUENCE</scope>
</reference>
<dbReference type="InterPro" id="IPR016129">
    <property type="entry name" value="Caspase_his_AS"/>
</dbReference>
<evidence type="ECO:0000259" key="15">
    <source>
        <dbReference type="PROSITE" id="PS50209"/>
    </source>
</evidence>
<dbReference type="InterPro" id="IPR002138">
    <property type="entry name" value="Pept_C14_p10"/>
</dbReference>
<dbReference type="PANTHER" id="PTHR31855:SF2">
    <property type="entry name" value="GUANINE NUCLEOTIDE EXCHANGE FACTOR C9ORF72"/>
    <property type="match status" value="1"/>
</dbReference>
<dbReference type="InterPro" id="IPR033139">
    <property type="entry name" value="Caspase_cys_AS"/>
</dbReference>
<dbReference type="InterPro" id="IPR027819">
    <property type="entry name" value="C9orf72"/>
</dbReference>
<keyword evidence="3" id="KW-0053">Apoptosis</keyword>
<sequence length="1061" mass="119344">MAEAGAKHPSLMPILAAAQLSRIDCHAYHSLCHVIRITLEESPSNVNVGGLCLLGYLTSLAVEFYLKQRNPVEENNPGSRRQSQAGIDNEAYEAPAYEEVVTTGYLSGPTIWTITSSPGTTPVEPPPYSVVIEPPAHGETVVEAFSVSVAPGPRRASEADLQSRFRLRLLMPPKLQRFVSDTHELKGVEERAERPEPLTPPPAYENATVEEGCRAGEGAILPALRWPRAFPLTSEGFRVRHIWAPKTDQQLLSDGEITFLANHTLNGEILRNAESGAIDVKFFVLAEKGVIIVSLIFDGNWNGDRSTYGLSIILPQSELGFYLPLHRVCVDRLTHIIRKGRIWMHKERQEHIQKAVLEGTERMEDQGQSIIPMLTGEVIPVMELLSSMKSHSVPEEIDISDTVLSDDDIGDSCHEGFLLKAISSHLQTCGCSVVIGSSAEKVNKIVRTLCLFLTSAERKCSRLCRNETSFKYESGLFVQGLLKDGTGSFTLPFRQVMYAPYPTTHIDVDINTVKQMPPCHEHIYNQRRYMRSELTAFWRATSDEEMAQDTIIHTDESFTPDLSHIRTVGLLCFRMLNVFQDVLHQDTLVKAFLDQVFHLKPGLSLRRVFLAQFLLILHRKALTLIKYIEDDTMLGTCGMQKCHQEALKKNRVSLAKQLVLKELMEHLIEKDVITEAMMEMIQGKSGSFSQNIEFLNLLPKRGPKAFSAFCEALQETKQQHLVEMLLSTIPSHSNGNARLNSGYEEKLPFPISESEISQKRPRWQLAEPVEHSLDDGDGPHYPQVKLCTPEFYHEHEPMAYRMKSHPRGLALILSNVHFSSETDLEFRSGGNVDQAALEMLFRHLGYQVMVRHDQTAQEMHKELENFSKLPDHRHVDSCIVSLLSHGIEGGVYGVDGKLLQLQEIFRLFDNANCPRLQNKPKMFFIQACRGDETDRGVDQIDGNERADSPGCEESDANKKENPKLRLPTCSDMICGYACLRGTAAMRNTKRGSWYVEALTSVFAEDSRNTHVADMLVKVNGMIKHREGHAPGTEFHRCKEMSEYCSTLCQDLYLFPGINSVI</sequence>
<dbReference type="GO" id="GO:0005776">
    <property type="term" value="C:autophagosome"/>
    <property type="evidence" value="ECO:0007669"/>
    <property type="project" value="TreeGrafter"/>
</dbReference>
<evidence type="ECO:0000256" key="11">
    <source>
        <dbReference type="RuleBase" id="RU003971"/>
    </source>
</evidence>
<dbReference type="GO" id="GO:0006914">
    <property type="term" value="P:autophagy"/>
    <property type="evidence" value="ECO:0007669"/>
    <property type="project" value="TreeGrafter"/>
</dbReference>
<dbReference type="GO" id="GO:0006915">
    <property type="term" value="P:apoptotic process"/>
    <property type="evidence" value="ECO:0007669"/>
    <property type="project" value="UniProtKB-KW"/>
</dbReference>
<dbReference type="Pfam" id="PF15019">
    <property type="entry name" value="C9orf72-like"/>
    <property type="match status" value="1"/>
</dbReference>
<dbReference type="GO" id="GO:0005085">
    <property type="term" value="F:guanyl-nucleotide exchange factor activity"/>
    <property type="evidence" value="ECO:0007669"/>
    <property type="project" value="InterPro"/>
</dbReference>
<feature type="compositionally biased region" description="Basic and acidic residues" evidence="12">
    <location>
        <begin position="935"/>
        <end position="947"/>
    </location>
</feature>
<dbReference type="Pfam" id="PF15345">
    <property type="entry name" value="TMEM51"/>
    <property type="match status" value="1"/>
</dbReference>
<dbReference type="GO" id="GO:0006508">
    <property type="term" value="P:proteolysis"/>
    <property type="evidence" value="ECO:0007669"/>
    <property type="project" value="UniProtKB-KW"/>
</dbReference>
<dbReference type="PROSITE" id="PS50209">
    <property type="entry name" value="CARD"/>
    <property type="match status" value="1"/>
</dbReference>
<gene>
    <name evidence="16" type="ORF">PODLI_1B016637</name>
</gene>
<dbReference type="EMBL" id="OX395142">
    <property type="protein sequence ID" value="CAI5796746.1"/>
    <property type="molecule type" value="Genomic_DNA"/>
</dbReference>
<dbReference type="InterPro" id="IPR035702">
    <property type="entry name" value="CASP2_CARD"/>
</dbReference>
<dbReference type="GO" id="GO:0005768">
    <property type="term" value="C:endosome"/>
    <property type="evidence" value="ECO:0007669"/>
    <property type="project" value="TreeGrafter"/>
</dbReference>
<dbReference type="AlphaFoldDB" id="A0AA35LI64"/>
<evidence type="ECO:0000256" key="10">
    <source>
        <dbReference type="ARBA" id="ARBA00076240"/>
    </source>
</evidence>
<dbReference type="InterPro" id="IPR029030">
    <property type="entry name" value="Caspase-like_dom_sf"/>
</dbReference>
<dbReference type="SMART" id="SM00114">
    <property type="entry name" value="CARD"/>
    <property type="match status" value="1"/>
</dbReference>
<dbReference type="PROSITE" id="PS50207">
    <property type="entry name" value="CASPASE_P10"/>
    <property type="match status" value="1"/>
</dbReference>
<evidence type="ECO:0000256" key="1">
    <source>
        <dbReference type="ARBA" id="ARBA00010134"/>
    </source>
</evidence>
<dbReference type="PROSITE" id="PS50208">
    <property type="entry name" value="CASPASE_P20"/>
    <property type="match status" value="1"/>
</dbReference>
<evidence type="ECO:0000256" key="4">
    <source>
        <dbReference type="ARBA" id="ARBA00022801"/>
    </source>
</evidence>
<evidence type="ECO:0000256" key="2">
    <source>
        <dbReference type="ARBA" id="ARBA00022670"/>
    </source>
</evidence>
<dbReference type="GO" id="GO:0006897">
    <property type="term" value="P:endocytosis"/>
    <property type="evidence" value="ECO:0007669"/>
    <property type="project" value="TreeGrafter"/>
</dbReference>
<proteinExistence type="inferred from homology"/>
<evidence type="ECO:0000259" key="14">
    <source>
        <dbReference type="PROSITE" id="PS50208"/>
    </source>
</evidence>
<keyword evidence="4" id="KW-0378">Hydrolase</keyword>
<dbReference type="PRINTS" id="PR00376">
    <property type="entry name" value="IL1BCENZYME"/>
</dbReference>
<dbReference type="PROSITE" id="PS01121">
    <property type="entry name" value="CASPASE_HIS"/>
    <property type="match status" value="1"/>
</dbReference>
<evidence type="ECO:0000256" key="3">
    <source>
        <dbReference type="ARBA" id="ARBA00022703"/>
    </source>
</evidence>
<dbReference type="EC" id="3.4.22.55" evidence="8"/>
<keyword evidence="2" id="KW-0645">Protease</keyword>
<dbReference type="InterPro" id="IPR001309">
    <property type="entry name" value="Pept_C14_p20"/>
</dbReference>
<dbReference type="SUPFAM" id="SSF52129">
    <property type="entry name" value="Caspase-like"/>
    <property type="match status" value="1"/>
</dbReference>
<dbReference type="InterPro" id="IPR011029">
    <property type="entry name" value="DEATH-like_dom_sf"/>
</dbReference>
<feature type="domain" description="Caspase family p10" evidence="13">
    <location>
        <begin position="962"/>
        <end position="1055"/>
    </location>
</feature>
<feature type="domain" description="Caspase family p20" evidence="14">
    <location>
        <begin position="806"/>
        <end position="932"/>
    </location>
</feature>
<dbReference type="CDD" id="cd00032">
    <property type="entry name" value="CASc"/>
    <property type="match status" value="1"/>
</dbReference>
<comment type="similarity">
    <text evidence="1 11">Belongs to the peptidase C14A family.</text>
</comment>
<dbReference type="PROSITE" id="PS01122">
    <property type="entry name" value="CASPASE_CYS"/>
    <property type="match status" value="1"/>
</dbReference>
<keyword evidence="5" id="KW-0788">Thiol protease</keyword>
<keyword evidence="17" id="KW-1185">Reference proteome</keyword>
<dbReference type="Pfam" id="PF00619">
    <property type="entry name" value="CARD"/>
    <property type="match status" value="1"/>
</dbReference>
<evidence type="ECO:0000256" key="9">
    <source>
        <dbReference type="ARBA" id="ARBA00068180"/>
    </source>
</evidence>
<dbReference type="Proteomes" id="UP001178461">
    <property type="component" value="Chromosome 17"/>
</dbReference>
<dbReference type="Gene3D" id="3.30.70.1470">
    <property type="entry name" value="Caspase-like"/>
    <property type="match status" value="1"/>
</dbReference>
<name>A0AA35LI64_9SAUR</name>
<evidence type="ECO:0000313" key="16">
    <source>
        <dbReference type="EMBL" id="CAI5796746.1"/>
    </source>
</evidence>
<comment type="catalytic activity">
    <reaction evidence="7">
        <text>Strict requirement for an Asp residue at P1, with 316-Asp being essential for proteolytic activity and has a preferred cleavage sequence of Val-Asp-Val-Ala-Asp-|-.</text>
        <dbReference type="EC" id="3.4.22.55"/>
    </reaction>
</comment>
<evidence type="ECO:0000256" key="7">
    <source>
        <dbReference type="ARBA" id="ARBA00051445"/>
    </source>
</evidence>
<dbReference type="CDD" id="cd08332">
    <property type="entry name" value="CARD_CASP2"/>
    <property type="match status" value="1"/>
</dbReference>
<evidence type="ECO:0000256" key="8">
    <source>
        <dbReference type="ARBA" id="ARBA00066475"/>
    </source>
</evidence>
<dbReference type="InterPro" id="IPR015917">
    <property type="entry name" value="Pept_C14A"/>
</dbReference>
<feature type="region of interest" description="Disordered" evidence="12">
    <location>
        <begin position="935"/>
        <end position="960"/>
    </location>
</feature>
<organism evidence="16 17">
    <name type="scientific">Podarcis lilfordi</name>
    <name type="common">Lilford's wall lizard</name>
    <dbReference type="NCBI Taxonomy" id="74358"/>
    <lineage>
        <taxon>Eukaryota</taxon>
        <taxon>Metazoa</taxon>
        <taxon>Chordata</taxon>
        <taxon>Craniata</taxon>
        <taxon>Vertebrata</taxon>
        <taxon>Euteleostomi</taxon>
        <taxon>Lepidosauria</taxon>
        <taxon>Squamata</taxon>
        <taxon>Bifurcata</taxon>
        <taxon>Unidentata</taxon>
        <taxon>Episquamata</taxon>
        <taxon>Laterata</taxon>
        <taxon>Lacertibaenia</taxon>
        <taxon>Lacertidae</taxon>
        <taxon>Podarcis</taxon>
    </lineage>
</organism>
<evidence type="ECO:0000256" key="12">
    <source>
        <dbReference type="SAM" id="MobiDB-lite"/>
    </source>
</evidence>
<dbReference type="FunFam" id="3.40.50.1460:FF:000009">
    <property type="entry name" value="Caspase 2"/>
    <property type="match status" value="1"/>
</dbReference>
<dbReference type="FunFam" id="1.10.533.10:FF:000024">
    <property type="entry name" value="caspase-2 isoform X1"/>
    <property type="match status" value="1"/>
</dbReference>
<dbReference type="PROSITE" id="PS51835">
    <property type="entry name" value="DENN_C9ORF72"/>
    <property type="match status" value="1"/>
</dbReference>